<dbReference type="SUPFAM" id="SSF82714">
    <property type="entry name" value="Multidrug efflux transporter AcrB TolC docking domain, DN and DC subdomains"/>
    <property type="match status" value="2"/>
</dbReference>
<protein>
    <submittedName>
        <fullName evidence="2">Multidrug resistance protein MdtF</fullName>
    </submittedName>
</protein>
<feature type="transmembrane region" description="Helical" evidence="1">
    <location>
        <begin position="572"/>
        <end position="590"/>
    </location>
</feature>
<dbReference type="Pfam" id="PF00873">
    <property type="entry name" value="ACR_tran"/>
    <property type="match status" value="2"/>
</dbReference>
<evidence type="ECO:0000256" key="1">
    <source>
        <dbReference type="SAM" id="Phobius"/>
    </source>
</evidence>
<dbReference type="AlphaFoldDB" id="A0A517P4Y8"/>
<dbReference type="RefSeq" id="WP_145357278.1">
    <property type="nucleotide sequence ID" value="NZ_CP036265.1"/>
</dbReference>
<dbReference type="Gene3D" id="3.30.2090.10">
    <property type="entry name" value="Multidrug efflux transporter AcrB TolC docking domain, DN and DC subdomains"/>
    <property type="match status" value="2"/>
</dbReference>
<dbReference type="EMBL" id="CP036265">
    <property type="protein sequence ID" value="QDT14440.1"/>
    <property type="molecule type" value="Genomic_DNA"/>
</dbReference>
<dbReference type="PRINTS" id="PR00702">
    <property type="entry name" value="ACRIFLAVINRP"/>
</dbReference>
<name>A0A517P4Y8_9PLAN</name>
<feature type="transmembrane region" description="Helical" evidence="1">
    <location>
        <begin position="367"/>
        <end position="386"/>
    </location>
</feature>
<dbReference type="Gene3D" id="3.30.70.1430">
    <property type="entry name" value="Multidrug efflux transporter AcrB pore domain"/>
    <property type="match status" value="2"/>
</dbReference>
<dbReference type="KEGG" id="acaf:CA12_05130"/>
<dbReference type="SUPFAM" id="SSF82693">
    <property type="entry name" value="Multidrug efflux transporter AcrB pore domain, PN1, PN2, PC1 and PC2 subdomains"/>
    <property type="match status" value="1"/>
</dbReference>
<keyword evidence="1" id="KW-1133">Transmembrane helix</keyword>
<feature type="transmembrane region" description="Helical" evidence="1">
    <location>
        <begin position="999"/>
        <end position="1019"/>
    </location>
</feature>
<dbReference type="InterPro" id="IPR001036">
    <property type="entry name" value="Acrflvin-R"/>
</dbReference>
<dbReference type="SUPFAM" id="SSF82866">
    <property type="entry name" value="Multidrug efflux transporter AcrB transmembrane domain"/>
    <property type="match status" value="2"/>
</dbReference>
<dbReference type="Gene3D" id="3.30.70.1320">
    <property type="entry name" value="Multidrug efflux transporter AcrB pore domain like"/>
    <property type="match status" value="1"/>
</dbReference>
<dbReference type="Gene3D" id="1.20.1640.10">
    <property type="entry name" value="Multidrug efflux transporter AcrB transmembrane domain"/>
    <property type="match status" value="2"/>
</dbReference>
<dbReference type="PANTHER" id="PTHR32063:SF33">
    <property type="entry name" value="RND SUPERFAMILY EFFLUX PUMP PERMEASE COMPONENT"/>
    <property type="match status" value="1"/>
</dbReference>
<sequence length="1146" mass="122563">MQSLARWAIKNTPAMNTLMVALMAVGAVCLGSMRREVFPEFELEVALIMAPYPGADPDEVESAIVQKVEEAVSSLDGIKEVTGIAQEGLGSVLVEIDPSEPDVKAVVDEIESAVARISTFPAAVQAEGVEVRQLTFRETAVRVAVLGPDPATTGADPVAAELRLRAIAEEIRDELTALPVVSQATVQGSKEFQIDVEIPEDNLRKYGLSLTDVSNVLKRENLNLPGGTLKGAAQDVIVKGEARGETGEAIRRIPLVTDATGVTLTVDDLGEVKDAFDDTSSSTRINGQPALVVAVERTADEDLLQIAAAVHAYAATRAMPEGYDLVTWDDRSVEVRDRMELLLRNGWQGLVLVFIVLAVFLELRLALWVALGIPISILGAGIMLYFGGQTLNMLSMFAFLMVLGILVDDAIVVGENIYAHREMGKSYMQAAIEGTGEVIPSVTTSVCTTIIAFAPLMFVLGVMGKFIAILPITVIACLIISLLESVLILPCHLAHAPGEGALGRLRARMSGAWTPIRYLLAAVPVAAAAALAAVLLDLEGLHVVLPPGVRGGLGAATGSVVAQVILWTVAGLLSWFGLFFAGAFGPLFYLSARANRLGTAGLGRFIAKVYEPALRWSLDHRGIVVAGSVAALLTSFGFVGGGFVRQEFFPEMDSNRVQANVIFPDGTPARVTDAAVEKIGAALERVGENYKNRTVDGRSPVKLVRLGVGYASGEGPDQQTQSSGGQLGQVFAEIVDPALRTVTSKELIDAWREEAGEIAGAEAANFEAPSMGPGGKAIEFKLIADKNAADLLEAAAADVKAQLADFPGVYDVDDDSRPGKAEIQLDLKPDAVSLGVNRADLFETVRASYFGEEVMRVQRGRDEVKIMVRYPTEDRRSLADFEEIRVRTADGVSRPITELAEITIDRSPSEINRINRRRAVTITSAVDVTEGNAQEIVDSLRTDVLPDVLAKYPGVDVTWKGQQQQRAESIGSIFVGLSIALCCMFALLTLEFRSYTQPLLILGIIPFGVVGAVLGHWVMGLPLSFFSMMGIVALSGVVVNDSIVLVDFINHRLEAGQPLRQAIMESGVRRFRPVLLTSATTVAGLFPMLLETSFQAQILVPMAASLAFGLTITTGLVLILLPVYYSLYGRAVGVEELRAGESDAAH</sequence>
<feature type="transmembrane region" description="Helical" evidence="1">
    <location>
        <begin position="515"/>
        <end position="536"/>
    </location>
</feature>
<dbReference type="PANTHER" id="PTHR32063">
    <property type="match status" value="1"/>
</dbReference>
<feature type="transmembrane region" description="Helical" evidence="1">
    <location>
        <begin position="341"/>
        <end position="361"/>
    </location>
</feature>
<dbReference type="InterPro" id="IPR027463">
    <property type="entry name" value="AcrB_DN_DC_subdom"/>
</dbReference>
<feature type="transmembrane region" description="Helical" evidence="1">
    <location>
        <begin position="970"/>
        <end position="992"/>
    </location>
</feature>
<reference evidence="2 3" key="1">
    <citation type="submission" date="2019-02" db="EMBL/GenBank/DDBJ databases">
        <title>Deep-cultivation of Planctomycetes and their phenomic and genomic characterization uncovers novel biology.</title>
        <authorList>
            <person name="Wiegand S."/>
            <person name="Jogler M."/>
            <person name="Boedeker C."/>
            <person name="Pinto D."/>
            <person name="Vollmers J."/>
            <person name="Rivas-Marin E."/>
            <person name="Kohn T."/>
            <person name="Peeters S.H."/>
            <person name="Heuer A."/>
            <person name="Rast P."/>
            <person name="Oberbeckmann S."/>
            <person name="Bunk B."/>
            <person name="Jeske O."/>
            <person name="Meyerdierks A."/>
            <person name="Storesund J.E."/>
            <person name="Kallscheuer N."/>
            <person name="Luecker S."/>
            <person name="Lage O.M."/>
            <person name="Pohl T."/>
            <person name="Merkel B.J."/>
            <person name="Hornburger P."/>
            <person name="Mueller R.-W."/>
            <person name="Bruemmer F."/>
            <person name="Labrenz M."/>
            <person name="Spormann A.M."/>
            <person name="Op den Camp H."/>
            <person name="Overmann J."/>
            <person name="Amann R."/>
            <person name="Jetten M.S.M."/>
            <person name="Mascher T."/>
            <person name="Medema M.H."/>
            <person name="Devos D.P."/>
            <person name="Kaster A.-K."/>
            <person name="Ovreas L."/>
            <person name="Rohde M."/>
            <person name="Galperin M.Y."/>
            <person name="Jogler C."/>
        </authorList>
    </citation>
    <scope>NUCLEOTIDE SEQUENCE [LARGE SCALE GENOMIC DNA]</scope>
    <source>
        <strain evidence="2 3">CA12</strain>
    </source>
</reference>
<proteinExistence type="predicted"/>
<dbReference type="Proteomes" id="UP000318741">
    <property type="component" value="Chromosome"/>
</dbReference>
<feature type="transmembrane region" description="Helical" evidence="1">
    <location>
        <begin position="1096"/>
        <end position="1121"/>
    </location>
</feature>
<dbReference type="GO" id="GO:0042910">
    <property type="term" value="F:xenobiotic transmembrane transporter activity"/>
    <property type="evidence" value="ECO:0007669"/>
    <property type="project" value="TreeGrafter"/>
</dbReference>
<feature type="transmembrane region" description="Helical" evidence="1">
    <location>
        <begin position="467"/>
        <end position="495"/>
    </location>
</feature>
<gene>
    <name evidence="2" type="primary">mdtF</name>
    <name evidence="2" type="ORF">CA12_05130</name>
</gene>
<evidence type="ECO:0000313" key="3">
    <source>
        <dbReference type="Proteomes" id="UP000318741"/>
    </source>
</evidence>
<feature type="transmembrane region" description="Helical" evidence="1">
    <location>
        <begin position="623"/>
        <end position="644"/>
    </location>
</feature>
<dbReference type="OrthoDB" id="9806532at2"/>
<accession>A0A517P4Y8</accession>
<dbReference type="GO" id="GO:0005886">
    <property type="term" value="C:plasma membrane"/>
    <property type="evidence" value="ECO:0007669"/>
    <property type="project" value="TreeGrafter"/>
</dbReference>
<keyword evidence="1" id="KW-0812">Transmembrane</keyword>
<feature type="transmembrane region" description="Helical" evidence="1">
    <location>
        <begin position="398"/>
        <end position="418"/>
    </location>
</feature>
<dbReference type="Gene3D" id="3.30.70.1440">
    <property type="entry name" value="Multidrug efflux transporter AcrB pore domain"/>
    <property type="match status" value="1"/>
</dbReference>
<keyword evidence="3" id="KW-1185">Reference proteome</keyword>
<keyword evidence="1" id="KW-0472">Membrane</keyword>
<feature type="transmembrane region" description="Helical" evidence="1">
    <location>
        <begin position="438"/>
        <end position="460"/>
    </location>
</feature>
<organism evidence="2 3">
    <name type="scientific">Alienimonas californiensis</name>
    <dbReference type="NCBI Taxonomy" id="2527989"/>
    <lineage>
        <taxon>Bacteria</taxon>
        <taxon>Pseudomonadati</taxon>
        <taxon>Planctomycetota</taxon>
        <taxon>Planctomycetia</taxon>
        <taxon>Planctomycetales</taxon>
        <taxon>Planctomycetaceae</taxon>
        <taxon>Alienimonas</taxon>
    </lineage>
</organism>
<evidence type="ECO:0000313" key="2">
    <source>
        <dbReference type="EMBL" id="QDT14440.1"/>
    </source>
</evidence>
<feature type="transmembrane region" description="Helical" evidence="1">
    <location>
        <begin position="1071"/>
        <end position="1090"/>
    </location>
</feature>
<feature type="transmembrane region" description="Helical" evidence="1">
    <location>
        <begin position="1025"/>
        <end position="1050"/>
    </location>
</feature>